<keyword evidence="10 15" id="KW-0720">Serine protease</keyword>
<dbReference type="FunFam" id="3.40.50.200:FF:000015">
    <property type="entry name" value="Tripeptidyl peptidase A"/>
    <property type="match status" value="1"/>
</dbReference>
<keyword evidence="9 15" id="KW-0378">Hydrolase</keyword>
<dbReference type="InterPro" id="IPR036852">
    <property type="entry name" value="Peptidase_S8/S53_dom_sf"/>
</dbReference>
<keyword evidence="12" id="KW-0843">Virulence</keyword>
<evidence type="ECO:0000256" key="1">
    <source>
        <dbReference type="ARBA" id="ARBA00001910"/>
    </source>
</evidence>
<comment type="function">
    <text evidence="2">Secreted tripeptidyl-peptidase which degrades proteins at acidic pHs and is involved in virulence.</text>
</comment>
<dbReference type="GO" id="GO:0005576">
    <property type="term" value="C:extracellular region"/>
    <property type="evidence" value="ECO:0007669"/>
    <property type="project" value="UniProtKB-SubCell"/>
</dbReference>
<dbReference type="EC" id="3.4.14.10" evidence="4"/>
<dbReference type="GeneID" id="36285265"/>
<dbReference type="PANTHER" id="PTHR14218:SF15">
    <property type="entry name" value="TRIPEPTIDYL-PEPTIDASE 1"/>
    <property type="match status" value="1"/>
</dbReference>
<dbReference type="eggNOG" id="ENOG502QR6D">
    <property type="taxonomic scope" value="Eukaryota"/>
</dbReference>
<organism evidence="18">
    <name type="scientific">Pseudogymnoascus destructans</name>
    <dbReference type="NCBI Taxonomy" id="655981"/>
    <lineage>
        <taxon>Eukaryota</taxon>
        <taxon>Fungi</taxon>
        <taxon>Dikarya</taxon>
        <taxon>Ascomycota</taxon>
        <taxon>Pezizomycotina</taxon>
        <taxon>Leotiomycetes</taxon>
        <taxon>Thelebolales</taxon>
        <taxon>Thelebolaceae</taxon>
        <taxon>Pseudogymnoascus</taxon>
    </lineage>
</organism>
<comment type="catalytic activity">
    <reaction evidence="1">
        <text>Release of an N-terminal tripeptide from a polypeptide.</text>
        <dbReference type="EC" id="3.4.14.10"/>
    </reaction>
</comment>
<sequence length="609" mass="65867">MFSLRYAVQALLLSASVVVAIQPLEQLREVPRGWSLVGAAKDSTAIKLRLSLKQQNVDKFYDEMLAVSTPDNAKYGQHYEGLELRSLLAPTDETSNTVISWLLDNNITSIADDGDWIVLQTNVGAANKLLNTEFQWFSNADEKAPVLRTLHYSVPDEIASHINFVQPTTRFGGIQKLKSTVQVVEDGQAVSSLKWAPSVSSKVDPACNISITPTCLLQLYNVHYKGEPKSGSRVGYASFLEGYARYSDLEKFEDAYAPYVAGQNFTVIKLNGGLDDQNSTDDSGEANLDNQYALSLGFPNPVTEFSVGGRGLLIPDGESPTPSDNTNEPYLDFLLALLKLPNSKIPQVISISYGENEQEIPVPYAKQVCQLFAQLGARGTSVLFSSGDSGTGDFCLSNDGKNTTKFQPQFPASCPWVTSVGGTRNIAPEQATYFSSGGFSSLWPRPLYQDVAVRGYLAQIGDKNAGYYNKEGRGFPDIAAQSYRYHVYDRGQDVTYQGTSCASPAAAGIISLLNSARLSSKLPPLGFLNPWIYAIGHIGFNDIVHGAATGCNGFSRFNSKPNGSPVIPGASWNATKGWDPATGVGTPDFGKLLKLSTPWVKNEGGPVPA</sequence>
<feature type="binding site" evidence="15">
    <location>
        <position position="542"/>
    </location>
    <ligand>
        <name>Ca(2+)</name>
        <dbReference type="ChEBI" id="CHEBI:29108"/>
    </ligand>
</feature>
<evidence type="ECO:0000256" key="2">
    <source>
        <dbReference type="ARBA" id="ARBA00002451"/>
    </source>
</evidence>
<dbReference type="Gene3D" id="3.40.50.200">
    <property type="entry name" value="Peptidase S8/S53 domain"/>
    <property type="match status" value="1"/>
</dbReference>
<evidence type="ECO:0000256" key="15">
    <source>
        <dbReference type="PROSITE-ProRule" id="PRU01032"/>
    </source>
</evidence>
<keyword evidence="14" id="KW-0325">Glycoprotein</keyword>
<dbReference type="InterPro" id="IPR030400">
    <property type="entry name" value="Sedolisin_dom"/>
</dbReference>
<evidence type="ECO:0000256" key="9">
    <source>
        <dbReference type="ARBA" id="ARBA00022801"/>
    </source>
</evidence>
<evidence type="ECO:0000256" key="6">
    <source>
        <dbReference type="ARBA" id="ARBA00022670"/>
    </source>
</evidence>
<keyword evidence="11 15" id="KW-0106">Calcium</keyword>
<feature type="active site" description="Charge relay system" evidence="15">
    <location>
        <position position="285"/>
    </location>
</feature>
<evidence type="ECO:0000256" key="3">
    <source>
        <dbReference type="ARBA" id="ARBA00004239"/>
    </source>
</evidence>
<evidence type="ECO:0000256" key="10">
    <source>
        <dbReference type="ARBA" id="ARBA00022825"/>
    </source>
</evidence>
<dbReference type="Proteomes" id="UP000077154">
    <property type="component" value="Unassembled WGS sequence"/>
</dbReference>
<dbReference type="InterPro" id="IPR050819">
    <property type="entry name" value="Tripeptidyl-peptidase_I"/>
</dbReference>
<comment type="cofactor">
    <cofactor evidence="15">
        <name>Ca(2+)</name>
        <dbReference type="ChEBI" id="CHEBI:29108"/>
    </cofactor>
    <text evidence="15">Binds 1 Ca(2+) ion per subunit.</text>
</comment>
<keyword evidence="8 16" id="KW-0732">Signal</keyword>
<evidence type="ECO:0000256" key="12">
    <source>
        <dbReference type="ARBA" id="ARBA00023026"/>
    </source>
</evidence>
<evidence type="ECO:0000256" key="8">
    <source>
        <dbReference type="ARBA" id="ARBA00022729"/>
    </source>
</evidence>
<feature type="chain" id="PRO_5008056551" description="tripeptidyl-peptidase II" evidence="16">
    <location>
        <begin position="21"/>
        <end position="609"/>
    </location>
</feature>
<proteinExistence type="predicted"/>
<evidence type="ECO:0000313" key="18">
    <source>
        <dbReference type="EMBL" id="OAF61668.1"/>
    </source>
</evidence>
<feature type="domain" description="Peptidase S53" evidence="17">
    <location>
        <begin position="210"/>
        <end position="599"/>
    </location>
</feature>
<feature type="active site" description="Charge relay system" evidence="15">
    <location>
        <position position="289"/>
    </location>
</feature>
<evidence type="ECO:0000256" key="14">
    <source>
        <dbReference type="ARBA" id="ARBA00023180"/>
    </source>
</evidence>
<dbReference type="RefSeq" id="XP_024326942.1">
    <property type="nucleotide sequence ID" value="XM_024465849.1"/>
</dbReference>
<feature type="binding site" evidence="15">
    <location>
        <position position="579"/>
    </location>
    <ligand>
        <name>Ca(2+)</name>
        <dbReference type="ChEBI" id="CHEBI:29108"/>
    </ligand>
</feature>
<comment type="subcellular location">
    <subcellularLocation>
        <location evidence="3">Secreted</location>
        <location evidence="3">Extracellular space</location>
    </subcellularLocation>
</comment>
<reference evidence="18" key="1">
    <citation type="submission" date="2016-03" db="EMBL/GenBank/DDBJ databases">
        <title>Updated assembly of Pseudogymnoascus destructans, the fungus causing white-nose syndrome of bats.</title>
        <authorList>
            <person name="Palmer J.M."/>
            <person name="Drees K.P."/>
            <person name="Foster J.T."/>
            <person name="Lindner D.L."/>
        </authorList>
    </citation>
    <scope>NUCLEOTIDE SEQUENCE [LARGE SCALE GENOMIC DNA]</scope>
    <source>
        <strain evidence="18">20631-21</strain>
    </source>
</reference>
<protein>
    <recommendedName>
        <fullName evidence="4">tripeptidyl-peptidase II</fullName>
        <ecNumber evidence="4">3.4.14.10</ecNumber>
    </recommendedName>
</protein>
<evidence type="ECO:0000256" key="4">
    <source>
        <dbReference type="ARBA" id="ARBA00012462"/>
    </source>
</evidence>
<gene>
    <name evidence="18" type="ORF">VC83_02181</name>
</gene>
<dbReference type="InterPro" id="IPR000209">
    <property type="entry name" value="Peptidase_S8/S53_dom"/>
</dbReference>
<dbReference type="PROSITE" id="PS51695">
    <property type="entry name" value="SEDOLISIN"/>
    <property type="match status" value="1"/>
</dbReference>
<dbReference type="Pfam" id="PF00082">
    <property type="entry name" value="Peptidase_S8"/>
    <property type="match status" value="1"/>
</dbReference>
<dbReference type="GO" id="GO:0046872">
    <property type="term" value="F:metal ion binding"/>
    <property type="evidence" value="ECO:0007669"/>
    <property type="project" value="UniProtKB-UniRule"/>
</dbReference>
<name>A0A177AHY2_9PEZI</name>
<dbReference type="Pfam" id="PF09286">
    <property type="entry name" value="Pro-kuma_activ"/>
    <property type="match status" value="1"/>
</dbReference>
<evidence type="ECO:0000256" key="7">
    <source>
        <dbReference type="ARBA" id="ARBA00022723"/>
    </source>
</evidence>
<evidence type="ECO:0000256" key="11">
    <source>
        <dbReference type="ARBA" id="ARBA00022837"/>
    </source>
</evidence>
<feature type="active site" description="Charge relay system" evidence="15">
    <location>
        <position position="500"/>
    </location>
</feature>
<dbReference type="VEuPathDB" id="FungiDB:GMDG_01505"/>
<evidence type="ECO:0000256" key="13">
    <source>
        <dbReference type="ARBA" id="ARBA00023145"/>
    </source>
</evidence>
<keyword evidence="5" id="KW-0964">Secreted</keyword>
<dbReference type="InterPro" id="IPR023828">
    <property type="entry name" value="Peptidase_S8_Ser-AS"/>
</dbReference>
<dbReference type="AlphaFoldDB" id="A0A177AHY2"/>
<feature type="binding site" evidence="15">
    <location>
        <position position="577"/>
    </location>
    <ligand>
        <name>Ca(2+)</name>
        <dbReference type="ChEBI" id="CHEBI:29108"/>
    </ligand>
</feature>
<evidence type="ECO:0000256" key="5">
    <source>
        <dbReference type="ARBA" id="ARBA00022525"/>
    </source>
</evidence>
<dbReference type="CDD" id="cd04056">
    <property type="entry name" value="Peptidases_S53"/>
    <property type="match status" value="1"/>
</dbReference>
<dbReference type="SMART" id="SM00944">
    <property type="entry name" value="Pro-kuma_activ"/>
    <property type="match status" value="1"/>
</dbReference>
<dbReference type="EMBL" id="KV441389">
    <property type="protein sequence ID" value="OAF61668.1"/>
    <property type="molecule type" value="Genomic_DNA"/>
</dbReference>
<dbReference type="InterPro" id="IPR015366">
    <property type="entry name" value="S53_propep"/>
</dbReference>
<dbReference type="GO" id="GO:0004252">
    <property type="term" value="F:serine-type endopeptidase activity"/>
    <property type="evidence" value="ECO:0007669"/>
    <property type="project" value="UniProtKB-UniRule"/>
</dbReference>
<dbReference type="OrthoDB" id="409122at2759"/>
<feature type="signal peptide" evidence="16">
    <location>
        <begin position="1"/>
        <end position="20"/>
    </location>
</feature>
<dbReference type="PANTHER" id="PTHR14218">
    <property type="entry name" value="PROTEASE S8 TRIPEPTIDYL PEPTIDASE I CLN2"/>
    <property type="match status" value="1"/>
</dbReference>
<dbReference type="PROSITE" id="PS00138">
    <property type="entry name" value="SUBTILASE_SER"/>
    <property type="match status" value="1"/>
</dbReference>
<dbReference type="SUPFAM" id="SSF52743">
    <property type="entry name" value="Subtilisin-like"/>
    <property type="match status" value="1"/>
</dbReference>
<keyword evidence="13" id="KW-0865">Zymogen</keyword>
<dbReference type="CDD" id="cd11377">
    <property type="entry name" value="Pro-peptidase_S53"/>
    <property type="match status" value="1"/>
</dbReference>
<feature type="binding site" evidence="15">
    <location>
        <position position="543"/>
    </location>
    <ligand>
        <name>Ca(2+)</name>
        <dbReference type="ChEBI" id="CHEBI:29108"/>
    </ligand>
</feature>
<dbReference type="GO" id="GO:0006508">
    <property type="term" value="P:proteolysis"/>
    <property type="evidence" value="ECO:0007669"/>
    <property type="project" value="UniProtKB-KW"/>
</dbReference>
<keyword evidence="6 15" id="KW-0645">Protease</keyword>
<evidence type="ECO:0000259" key="17">
    <source>
        <dbReference type="PROSITE" id="PS51695"/>
    </source>
</evidence>
<dbReference type="SUPFAM" id="SSF54897">
    <property type="entry name" value="Protease propeptides/inhibitors"/>
    <property type="match status" value="1"/>
</dbReference>
<keyword evidence="7 15" id="KW-0479">Metal-binding</keyword>
<accession>A0A177AHY2</accession>
<dbReference type="GO" id="GO:0008240">
    <property type="term" value="F:tripeptidyl-peptidase activity"/>
    <property type="evidence" value="ECO:0007669"/>
    <property type="project" value="UniProtKB-EC"/>
</dbReference>
<evidence type="ECO:0000256" key="16">
    <source>
        <dbReference type="SAM" id="SignalP"/>
    </source>
</evidence>